<dbReference type="GO" id="GO:0005634">
    <property type="term" value="C:nucleus"/>
    <property type="evidence" value="ECO:0007669"/>
    <property type="project" value="UniProtKB-SubCell"/>
</dbReference>
<keyword evidence="2" id="KW-0479">Metal-binding</keyword>
<feature type="compositionally biased region" description="Low complexity" evidence="3">
    <location>
        <begin position="224"/>
        <end position="234"/>
    </location>
</feature>
<dbReference type="SUPFAM" id="SSF57756">
    <property type="entry name" value="Retrovirus zinc finger-like domains"/>
    <property type="match status" value="1"/>
</dbReference>
<dbReference type="EMBL" id="RJVU01079141">
    <property type="protein sequence ID" value="ROI15675.1"/>
    <property type="molecule type" value="Genomic_DNA"/>
</dbReference>
<name>A0A3N0XF50_ANAGA</name>
<keyword evidence="7" id="KW-1185">Reference proteome</keyword>
<dbReference type="SUPFAM" id="SSF54160">
    <property type="entry name" value="Chromo domain-like"/>
    <property type="match status" value="1"/>
</dbReference>
<dbReference type="PROSITE" id="PS50158">
    <property type="entry name" value="ZF_CCHC"/>
    <property type="match status" value="1"/>
</dbReference>
<sequence length="602" mass="66443">MLTLRTPVRYLPVSSISSLPCVLPHLCVSVPILQSPAPSSFSILQSTQGQYYLSASQFAFIIAQYSPASLLILINTSVCFYICLRAVSVVTEDRTIPTRYQHEFIGPISRARGRFAPSTHPTVTASATFTNTSRCFRIHRSLTSTCGSRQSHGQTSALLRIGGGLQRIPPAMGWNLECGCIDSDSIGLERFIQLAIRVGSRMQSCLEEHQGQPLPNILLRRSEPVSSPEPASEPMQLDNSRLSPTERQRRLTLNLCLYCGAPGHVISACPIRPPRPMVSAIIPSIKKMKPLTTVVTLTAVDVSVPVVVLLDSGSAGNFISGSLCRQLKLKTSPSPTIYQFHSITGKPLSRKKISRCVGPLQLRVGILHLEDIHLLVLEDSTADVVLGRPWLEQHSPTISWRTGEILKWGEHCFPGCFSEIPVPKSPRSKDISICTTSIESPIEKRSVDIPSCYAPFSDVWLSTRDIRLCLPCKKLSPRFIGPFTIIRQINPVTYRLQPSTTFHVSLLKPHHPSVSPSTEPDVAAAEPPLPLILDDGAAYEVREILDSRCRGGLLEYLVDWEGYGPEERSWVPKNDILDPNLLQAFHASHPDRPAPRPRGRPP</sequence>
<evidence type="ECO:0000256" key="1">
    <source>
        <dbReference type="ARBA" id="ARBA00004123"/>
    </source>
</evidence>
<dbReference type="OrthoDB" id="9906410at2759"/>
<dbReference type="AlphaFoldDB" id="A0A3N0XF50"/>
<feature type="domain" description="Chromo" evidence="4">
    <location>
        <begin position="539"/>
        <end position="597"/>
    </location>
</feature>
<proteinExistence type="predicted"/>
<evidence type="ECO:0000256" key="3">
    <source>
        <dbReference type="SAM" id="MobiDB-lite"/>
    </source>
</evidence>
<evidence type="ECO:0000313" key="7">
    <source>
        <dbReference type="Proteomes" id="UP000281406"/>
    </source>
</evidence>
<evidence type="ECO:0000259" key="5">
    <source>
        <dbReference type="PROSITE" id="PS50158"/>
    </source>
</evidence>
<dbReference type="Pfam" id="PF24626">
    <property type="entry name" value="SH3_Tf2-1"/>
    <property type="match status" value="1"/>
</dbReference>
<evidence type="ECO:0000256" key="2">
    <source>
        <dbReference type="PROSITE-ProRule" id="PRU00047"/>
    </source>
</evidence>
<dbReference type="InterPro" id="IPR056924">
    <property type="entry name" value="SH3_Tf2-1"/>
</dbReference>
<reference evidence="6 7" key="1">
    <citation type="submission" date="2018-10" db="EMBL/GenBank/DDBJ databases">
        <title>Genome assembly for a Yunnan-Guizhou Plateau 3E fish, Anabarilius grahami (Regan), and its evolutionary and genetic applications.</title>
        <authorList>
            <person name="Jiang W."/>
        </authorList>
    </citation>
    <scope>NUCLEOTIDE SEQUENCE [LARGE SCALE GENOMIC DNA]</scope>
    <source>
        <strain evidence="6">AG-KIZ</strain>
        <tissue evidence="6">Muscle</tissue>
    </source>
</reference>
<dbReference type="SMART" id="SM00298">
    <property type="entry name" value="CHROMO"/>
    <property type="match status" value="1"/>
</dbReference>
<organism evidence="6 7">
    <name type="scientific">Anabarilius grahami</name>
    <name type="common">Kanglang fish</name>
    <name type="synonym">Barilius grahami</name>
    <dbReference type="NCBI Taxonomy" id="495550"/>
    <lineage>
        <taxon>Eukaryota</taxon>
        <taxon>Metazoa</taxon>
        <taxon>Chordata</taxon>
        <taxon>Craniata</taxon>
        <taxon>Vertebrata</taxon>
        <taxon>Euteleostomi</taxon>
        <taxon>Actinopterygii</taxon>
        <taxon>Neopterygii</taxon>
        <taxon>Teleostei</taxon>
        <taxon>Ostariophysi</taxon>
        <taxon>Cypriniformes</taxon>
        <taxon>Xenocyprididae</taxon>
        <taxon>Xenocypridinae</taxon>
        <taxon>Xenocypridinae incertae sedis</taxon>
        <taxon>Anabarilius</taxon>
    </lineage>
</organism>
<dbReference type="PANTHER" id="PTHR15503:SF22">
    <property type="entry name" value="TRANSPOSON TY3-I GAG POLYPROTEIN"/>
    <property type="match status" value="1"/>
</dbReference>
<dbReference type="InterPro" id="IPR032567">
    <property type="entry name" value="RTL1-rel"/>
</dbReference>
<dbReference type="Gene3D" id="2.40.50.40">
    <property type="match status" value="1"/>
</dbReference>
<dbReference type="InterPro" id="IPR000953">
    <property type="entry name" value="Chromo/chromo_shadow_dom"/>
</dbReference>
<keyword evidence="2" id="KW-0863">Zinc-finger</keyword>
<dbReference type="Proteomes" id="UP000281406">
    <property type="component" value="Unassembled WGS sequence"/>
</dbReference>
<evidence type="ECO:0000313" key="6">
    <source>
        <dbReference type="EMBL" id="ROI15675.1"/>
    </source>
</evidence>
<dbReference type="PROSITE" id="PS50013">
    <property type="entry name" value="CHROMO_2"/>
    <property type="match status" value="1"/>
</dbReference>
<dbReference type="InterPro" id="IPR021109">
    <property type="entry name" value="Peptidase_aspartic_dom_sf"/>
</dbReference>
<gene>
    <name evidence="6" type="ORF">DPX16_20213</name>
</gene>
<accession>A0A3N0XF50</accession>
<comment type="caution">
    <text evidence="6">The sequence shown here is derived from an EMBL/GenBank/DDBJ whole genome shotgun (WGS) entry which is preliminary data.</text>
</comment>
<dbReference type="CDD" id="cd00303">
    <property type="entry name" value="retropepsin_like"/>
    <property type="match status" value="1"/>
</dbReference>
<evidence type="ECO:0000259" key="4">
    <source>
        <dbReference type="PROSITE" id="PS50013"/>
    </source>
</evidence>
<dbReference type="InterPro" id="IPR023780">
    <property type="entry name" value="Chromo_domain"/>
</dbReference>
<feature type="domain" description="CCHC-type" evidence="5">
    <location>
        <begin position="256"/>
        <end position="270"/>
    </location>
</feature>
<protein>
    <submittedName>
        <fullName evidence="6">Retrotransposon-derived protein PEG10</fullName>
    </submittedName>
</protein>
<dbReference type="SUPFAM" id="SSF50630">
    <property type="entry name" value="Acid proteases"/>
    <property type="match status" value="1"/>
</dbReference>
<dbReference type="Pfam" id="PF13650">
    <property type="entry name" value="Asp_protease_2"/>
    <property type="match status" value="1"/>
</dbReference>
<keyword evidence="2" id="KW-0862">Zinc</keyword>
<dbReference type="InterPro" id="IPR016197">
    <property type="entry name" value="Chromo-like_dom_sf"/>
</dbReference>
<feature type="region of interest" description="Disordered" evidence="3">
    <location>
        <begin position="222"/>
        <end position="244"/>
    </location>
</feature>
<dbReference type="GO" id="GO:0008270">
    <property type="term" value="F:zinc ion binding"/>
    <property type="evidence" value="ECO:0007669"/>
    <property type="project" value="UniProtKB-KW"/>
</dbReference>
<dbReference type="PANTHER" id="PTHR15503">
    <property type="entry name" value="LDOC1 RELATED"/>
    <property type="match status" value="1"/>
</dbReference>
<dbReference type="GO" id="GO:0003676">
    <property type="term" value="F:nucleic acid binding"/>
    <property type="evidence" value="ECO:0007669"/>
    <property type="project" value="InterPro"/>
</dbReference>
<dbReference type="Pfam" id="PF00385">
    <property type="entry name" value="Chromo"/>
    <property type="match status" value="1"/>
</dbReference>
<dbReference type="InterPro" id="IPR001878">
    <property type="entry name" value="Znf_CCHC"/>
</dbReference>
<dbReference type="InterPro" id="IPR036875">
    <property type="entry name" value="Znf_CCHC_sf"/>
</dbReference>
<comment type="subcellular location">
    <subcellularLocation>
        <location evidence="1">Nucleus</location>
    </subcellularLocation>
</comment>
<dbReference type="Gene3D" id="2.40.70.10">
    <property type="entry name" value="Acid Proteases"/>
    <property type="match status" value="1"/>
</dbReference>